<dbReference type="EMBL" id="HBFQ01060056">
    <property type="protein sequence ID" value="CAD8868147.1"/>
    <property type="molecule type" value="Transcribed_RNA"/>
</dbReference>
<proteinExistence type="predicted"/>
<gene>
    <name evidence="2" type="ORF">NSCI0253_LOCUS42503</name>
</gene>
<feature type="transmembrane region" description="Helical" evidence="1">
    <location>
        <begin position="69"/>
        <end position="89"/>
    </location>
</feature>
<keyword evidence="1" id="KW-1133">Transmembrane helix</keyword>
<accession>A0A7S1AXD3</accession>
<feature type="transmembrane region" description="Helical" evidence="1">
    <location>
        <begin position="333"/>
        <end position="356"/>
    </location>
</feature>
<organism evidence="2">
    <name type="scientific">Noctiluca scintillans</name>
    <name type="common">Sea sparkle</name>
    <name type="synonym">Red tide dinoflagellate</name>
    <dbReference type="NCBI Taxonomy" id="2966"/>
    <lineage>
        <taxon>Eukaryota</taxon>
        <taxon>Sar</taxon>
        <taxon>Alveolata</taxon>
        <taxon>Dinophyceae</taxon>
        <taxon>Noctilucales</taxon>
        <taxon>Noctilucaceae</taxon>
        <taxon>Noctiluca</taxon>
    </lineage>
</organism>
<keyword evidence="1" id="KW-0472">Membrane</keyword>
<protein>
    <submittedName>
        <fullName evidence="2">Uncharacterized protein</fullName>
    </submittedName>
</protein>
<name>A0A7S1AXD3_NOCSC</name>
<sequence length="886" mass="98261">MEAIGDVASSLFEGGSELYGYNRAGFIFDESMRQEREYQEQNMRVKQFLLYREDVRDLVELTTGKMDSYILPVSFMLGACILILVEGQVEDEPPWLLWLQVISLAEAVLYFFMSIWLAMHASVSAHSFGVRLLTQLVRLPVPRKQQINAARAMAEEFEGGGVKGMFKMPMVQNTPTTQIQEDGTFHAPSASSRGRVTLVPPDPQPSLGGSLQSVDSSQELVSGLRHIRLFRDLQSNWQAHDAYARVCMSLGTYALVHNIAYYLIGKCTYNLDCFAGAVGAAIICSTLGWLLLSIDIYFGTVWSALCGLFIVSGPLLAAIAAGLSKSTDPQFKLVYGIIVPIVFILNVIHICLCVYISRAEQLDQTKVALPTRFRNVLYLDVFGWLDEHRIRQAMTSSNSETNEVTVDDQTTSVLPGACLQSLREECAKLAEGIRTEIEMWECDQNRPNIRSIPKIRHQLKHLRQQFNAEANQLGVEKAIQRVDVPEAAVGVWMRVMWTAGATHAEYFVDADTGEAKMQAPPGVLVSCLDNIQEQITELHHRIEALRKSGVQTKASSGNIETRFSDAFDNSNMVGKKNGVEHEFSAQSRRSAQEVRFGGWQAAGGGFEHAFDETVVSAATFHPRRASRRESSRAPGQVPWYTFIFLSAMLMLTWISGTVFFVFRISLGIVTVESGTDPKDLDVIHGMRLAFGYDDWPTTVVGAQFQNLACHANVGSIGFVVEKYGVYTIPLKMDAEVINQSRELADQKLAVDRCLAQEPAFQSGGIGGLNLECEDQCVAVLISLQGDRVLRCPLPRREHGVATRTLDSPMFEVPRDGRLLLRAPLSESTLGAWALPHGSWMGACATDQDLFLLAAHASSADVWRFDLPDVFSLHRHALVPTQVLHQS</sequence>
<dbReference type="AlphaFoldDB" id="A0A7S1AXD3"/>
<evidence type="ECO:0000256" key="1">
    <source>
        <dbReference type="SAM" id="Phobius"/>
    </source>
</evidence>
<keyword evidence="1" id="KW-0812">Transmembrane</keyword>
<feature type="transmembrane region" description="Helical" evidence="1">
    <location>
        <begin position="637"/>
        <end position="662"/>
    </location>
</feature>
<feature type="transmembrane region" description="Helical" evidence="1">
    <location>
        <begin position="269"/>
        <end position="292"/>
    </location>
</feature>
<feature type="transmembrane region" description="Helical" evidence="1">
    <location>
        <begin position="95"/>
        <end position="118"/>
    </location>
</feature>
<evidence type="ECO:0000313" key="2">
    <source>
        <dbReference type="EMBL" id="CAD8868147.1"/>
    </source>
</evidence>
<feature type="transmembrane region" description="Helical" evidence="1">
    <location>
        <begin position="299"/>
        <end position="321"/>
    </location>
</feature>
<reference evidence="2" key="1">
    <citation type="submission" date="2021-01" db="EMBL/GenBank/DDBJ databases">
        <authorList>
            <person name="Corre E."/>
            <person name="Pelletier E."/>
            <person name="Niang G."/>
            <person name="Scheremetjew M."/>
            <person name="Finn R."/>
            <person name="Kale V."/>
            <person name="Holt S."/>
            <person name="Cochrane G."/>
            <person name="Meng A."/>
            <person name="Brown T."/>
            <person name="Cohen L."/>
        </authorList>
    </citation>
    <scope>NUCLEOTIDE SEQUENCE</scope>
</reference>
<feature type="transmembrane region" description="Helical" evidence="1">
    <location>
        <begin position="242"/>
        <end position="263"/>
    </location>
</feature>